<dbReference type="GO" id="GO:0004805">
    <property type="term" value="F:trehalose-phosphatase activity"/>
    <property type="evidence" value="ECO:0007669"/>
    <property type="project" value="UniProtKB-EC"/>
</dbReference>
<dbReference type="InterPro" id="IPR003337">
    <property type="entry name" value="Trehalose_PPase"/>
</dbReference>
<name>A0A553K456_9ACTN</name>
<evidence type="ECO:0000256" key="3">
    <source>
        <dbReference type="RuleBase" id="RU361117"/>
    </source>
</evidence>
<dbReference type="AlphaFoldDB" id="A0A553K456"/>
<comment type="function">
    <text evidence="2 3">Removes the phosphate from trehalose 6-phosphate to produce free trehalose.</text>
</comment>
<dbReference type="NCBIfam" id="TIGR00685">
    <property type="entry name" value="T6PP"/>
    <property type="match status" value="1"/>
</dbReference>
<dbReference type="Gene3D" id="3.30.70.1020">
    <property type="entry name" value="Trehalose-6-phosphate phosphatase related protein, domain 2"/>
    <property type="match status" value="1"/>
</dbReference>
<comment type="pathway">
    <text evidence="3">Glycan biosynthesis; trehalose biosynthesis.</text>
</comment>
<comment type="caution">
    <text evidence="4">The sequence shown here is derived from an EMBL/GenBank/DDBJ whole genome shotgun (WGS) entry which is preliminary data.</text>
</comment>
<dbReference type="GO" id="GO:0046872">
    <property type="term" value="F:metal ion binding"/>
    <property type="evidence" value="ECO:0007669"/>
    <property type="project" value="UniProtKB-KW"/>
</dbReference>
<dbReference type="UniPathway" id="UPA00299"/>
<protein>
    <recommendedName>
        <fullName evidence="3">Trehalose 6-phosphate phosphatase</fullName>
        <ecNumber evidence="3">3.1.3.12</ecNumber>
    </recommendedName>
</protein>
<organism evidence="4 5">
    <name type="scientific">Tessaracoccus rhinocerotis</name>
    <dbReference type="NCBI Taxonomy" id="1689449"/>
    <lineage>
        <taxon>Bacteria</taxon>
        <taxon>Bacillati</taxon>
        <taxon>Actinomycetota</taxon>
        <taxon>Actinomycetes</taxon>
        <taxon>Propionibacteriales</taxon>
        <taxon>Propionibacteriaceae</taxon>
        <taxon>Tessaracoccus</taxon>
    </lineage>
</organism>
<dbReference type="PANTHER" id="PTHR43768">
    <property type="entry name" value="TREHALOSE 6-PHOSPHATE PHOSPHATASE"/>
    <property type="match status" value="1"/>
</dbReference>
<dbReference type="InterPro" id="IPR023214">
    <property type="entry name" value="HAD_sf"/>
</dbReference>
<dbReference type="GO" id="GO:0005992">
    <property type="term" value="P:trehalose biosynthetic process"/>
    <property type="evidence" value="ECO:0007669"/>
    <property type="project" value="UniProtKB-UniPathway"/>
</dbReference>
<dbReference type="OrthoDB" id="9816160at2"/>
<reference evidence="4 5" key="1">
    <citation type="submission" date="2019-07" db="EMBL/GenBank/DDBJ databases">
        <authorList>
            <person name="Zhou L.-Y."/>
        </authorList>
    </citation>
    <scope>NUCLEOTIDE SEQUENCE [LARGE SCALE GENOMIC DNA]</scope>
    <source>
        <strain evidence="4 5">YIM 101269</strain>
    </source>
</reference>
<evidence type="ECO:0000256" key="2">
    <source>
        <dbReference type="ARBA" id="ARBA00024179"/>
    </source>
</evidence>
<dbReference type="Gene3D" id="3.40.50.1000">
    <property type="entry name" value="HAD superfamily/HAD-like"/>
    <property type="match status" value="1"/>
</dbReference>
<accession>A0A553K456</accession>
<evidence type="ECO:0000313" key="4">
    <source>
        <dbReference type="EMBL" id="TRY19487.1"/>
    </source>
</evidence>
<dbReference type="EC" id="3.1.3.12" evidence="3"/>
<dbReference type="RefSeq" id="WP_143936576.1">
    <property type="nucleotide sequence ID" value="NZ_VKKG01000001.1"/>
</dbReference>
<dbReference type="EMBL" id="VKKG01000001">
    <property type="protein sequence ID" value="TRY19487.1"/>
    <property type="molecule type" value="Genomic_DNA"/>
</dbReference>
<dbReference type="SUPFAM" id="SSF56784">
    <property type="entry name" value="HAD-like"/>
    <property type="match status" value="1"/>
</dbReference>
<evidence type="ECO:0000256" key="1">
    <source>
        <dbReference type="ARBA" id="ARBA00022801"/>
    </source>
</evidence>
<comment type="similarity">
    <text evidence="3">Belongs to the trehalose phosphatase family.</text>
</comment>
<keyword evidence="1 3" id="KW-0378">Hydrolase</keyword>
<dbReference type="Pfam" id="PF02358">
    <property type="entry name" value="Trehalose_PPase"/>
    <property type="match status" value="1"/>
</dbReference>
<keyword evidence="3" id="KW-0460">Magnesium</keyword>
<dbReference type="PANTHER" id="PTHR43768:SF3">
    <property type="entry name" value="TREHALOSE 6-PHOSPHATE PHOSPHATASE"/>
    <property type="match status" value="1"/>
</dbReference>
<dbReference type="InterPro" id="IPR036412">
    <property type="entry name" value="HAD-like_sf"/>
</dbReference>
<evidence type="ECO:0000313" key="5">
    <source>
        <dbReference type="Proteomes" id="UP000317638"/>
    </source>
</evidence>
<keyword evidence="5" id="KW-1185">Reference proteome</keyword>
<gene>
    <name evidence="4" type="primary">otsB</name>
    <name evidence="4" type="ORF">FOJ82_00835</name>
</gene>
<comment type="cofactor">
    <cofactor evidence="3">
        <name>Mg(2+)</name>
        <dbReference type="ChEBI" id="CHEBI:18420"/>
    </cofactor>
</comment>
<dbReference type="InterPro" id="IPR044651">
    <property type="entry name" value="OTSB-like"/>
</dbReference>
<proteinExistence type="inferred from homology"/>
<keyword evidence="3" id="KW-0479">Metal-binding</keyword>
<dbReference type="Proteomes" id="UP000317638">
    <property type="component" value="Unassembled WGS sequence"/>
</dbReference>
<comment type="catalytic activity">
    <reaction evidence="3">
        <text>alpha,alpha-trehalose 6-phosphate + H2O = alpha,alpha-trehalose + phosphate</text>
        <dbReference type="Rhea" id="RHEA:23420"/>
        <dbReference type="ChEBI" id="CHEBI:15377"/>
        <dbReference type="ChEBI" id="CHEBI:16551"/>
        <dbReference type="ChEBI" id="CHEBI:43474"/>
        <dbReference type="ChEBI" id="CHEBI:58429"/>
        <dbReference type="EC" id="3.1.3.12"/>
    </reaction>
</comment>
<sequence>MAPTTWHPVTEAGGEFADLAAAEPDKVLLALDFDGTLAHLVPDPEDSRMHAGSAAALAQLGDRLGQVAIITGRAVDAVRRLGELEGRPGLGRLVVLGQYGVERWDAATGELREPEVGGAVAAAKRELVELLAELAAAGHPVAGVHLEDKQGRAIGVHTRRAEDPEAALALLDEGVRGIGERHGLHAEPGRLVIELRSSTRSKGDALADLVAEFSPGLVAMVGDDLGDLPAFELLPRLRERGIACCAVVSSSQEQPALTEVADVVCDGPDGVADWLTELARRVS</sequence>